<evidence type="ECO:0000313" key="7">
    <source>
        <dbReference type="EMBL" id="MBT8767540.1"/>
    </source>
</evidence>
<accession>A0ABS5XKI6</accession>
<dbReference type="Proteomes" id="UP001519667">
    <property type="component" value="Unassembled WGS sequence"/>
</dbReference>
<keyword evidence="8" id="KW-1185">Reference proteome</keyword>
<keyword evidence="4 5" id="KW-0472">Membrane</keyword>
<name>A0ABS5XKI6_9GAMM</name>
<evidence type="ECO:0000256" key="1">
    <source>
        <dbReference type="ARBA" id="ARBA00004127"/>
    </source>
</evidence>
<keyword evidence="3 5" id="KW-1133">Transmembrane helix</keyword>
<evidence type="ECO:0000256" key="4">
    <source>
        <dbReference type="ARBA" id="ARBA00023136"/>
    </source>
</evidence>
<feature type="domain" description="DUF1232" evidence="6">
    <location>
        <begin position="72"/>
        <end position="106"/>
    </location>
</feature>
<reference evidence="7 8" key="1">
    <citation type="submission" date="2021-04" db="EMBL/GenBank/DDBJ databases">
        <title>Pseudomonas boanensis sp. nov., a bacterium isolated from river water used for household purposes in Boane District, Mozambique.</title>
        <authorList>
            <person name="Nicklasson M."/>
            <person name="Martin-Rodriguez A.J."/>
            <person name="Thorell K."/>
            <person name="Neves L."/>
            <person name="Mussagy A."/>
            <person name="Rydberg H.A."/>
            <person name="Hernroth B."/>
            <person name="Svensson-Stadler L."/>
            <person name="Sjoling A."/>
        </authorList>
    </citation>
    <scope>NUCLEOTIDE SEQUENCE [LARGE SCALE GENOMIC DNA]</scope>
    <source>
        <strain evidence="7 8">DB1</strain>
    </source>
</reference>
<keyword evidence="2 5" id="KW-0812">Transmembrane</keyword>
<protein>
    <submittedName>
        <fullName evidence="7">DUF1232 domain-containing protein</fullName>
    </submittedName>
</protein>
<evidence type="ECO:0000313" key="8">
    <source>
        <dbReference type="Proteomes" id="UP001519667"/>
    </source>
</evidence>
<dbReference type="Pfam" id="PF06803">
    <property type="entry name" value="DUF1232"/>
    <property type="match status" value="1"/>
</dbReference>
<comment type="subcellular location">
    <subcellularLocation>
        <location evidence="1">Endomembrane system</location>
        <topology evidence="1">Multi-pass membrane protein</topology>
    </subcellularLocation>
</comment>
<evidence type="ECO:0000256" key="5">
    <source>
        <dbReference type="SAM" id="Phobius"/>
    </source>
</evidence>
<feature type="transmembrane region" description="Helical" evidence="5">
    <location>
        <begin position="66"/>
        <end position="85"/>
    </location>
</feature>
<dbReference type="RefSeq" id="WP_215376577.1">
    <property type="nucleotide sequence ID" value="NZ_JAGTIS010000008.1"/>
</dbReference>
<gene>
    <name evidence="7" type="ORF">J7302_15595</name>
</gene>
<organism evidence="7 8">
    <name type="scientific">Metapseudomonas boanensis</name>
    <dbReference type="NCBI Taxonomy" id="2822138"/>
    <lineage>
        <taxon>Bacteria</taxon>
        <taxon>Pseudomonadati</taxon>
        <taxon>Pseudomonadota</taxon>
        <taxon>Gammaproteobacteria</taxon>
        <taxon>Pseudomonadales</taxon>
        <taxon>Pseudomonadaceae</taxon>
        <taxon>Metapseudomonas</taxon>
    </lineage>
</organism>
<evidence type="ECO:0000256" key="3">
    <source>
        <dbReference type="ARBA" id="ARBA00022989"/>
    </source>
</evidence>
<dbReference type="InterPro" id="IPR010652">
    <property type="entry name" value="DUF1232"/>
</dbReference>
<evidence type="ECO:0000259" key="6">
    <source>
        <dbReference type="Pfam" id="PF06803"/>
    </source>
</evidence>
<proteinExistence type="predicted"/>
<sequence length="145" mass="16300">MKAPWNFSRYLTLAQRFLAGGRLPSLLLAVSRKGSREGGRLGAVKEDLRLLLSLCNAWLRGEYRRINPRAFLAVVAALLYFVTPLDALPDWLVGLGFVDDLAVVAWVLKTWSHELDAFRTWRQAQSPEVQAALERLPAPDGKSRQ</sequence>
<comment type="caution">
    <text evidence="7">The sequence shown here is derived from an EMBL/GenBank/DDBJ whole genome shotgun (WGS) entry which is preliminary data.</text>
</comment>
<evidence type="ECO:0000256" key="2">
    <source>
        <dbReference type="ARBA" id="ARBA00022692"/>
    </source>
</evidence>
<dbReference type="EMBL" id="JAGTIS010000008">
    <property type="protein sequence ID" value="MBT8767540.1"/>
    <property type="molecule type" value="Genomic_DNA"/>
</dbReference>